<accession>A0A0C9ZQF8</accession>
<feature type="compositionally biased region" description="Basic and acidic residues" evidence="1">
    <location>
        <begin position="195"/>
        <end position="208"/>
    </location>
</feature>
<evidence type="ECO:0000256" key="1">
    <source>
        <dbReference type="SAM" id="MobiDB-lite"/>
    </source>
</evidence>
<gene>
    <name evidence="2" type="ORF">CY34DRAFT_111358</name>
</gene>
<dbReference type="AlphaFoldDB" id="A0A0C9ZQF8"/>
<protein>
    <submittedName>
        <fullName evidence="2">Uncharacterized protein</fullName>
    </submittedName>
</protein>
<evidence type="ECO:0000313" key="3">
    <source>
        <dbReference type="Proteomes" id="UP000054485"/>
    </source>
</evidence>
<sequence length="221" mass="24947">MAQYSDTDSKRGTCINPGGPNPGELTFAEKALSRNLSSETSLINLEAVNVNVYQGKRTLKRGLMQMTDDAIQQAALAKQASRETSRLRVILTAWEIEEAERHAELLRLLQSTNVKFYEEANDEASWFERFLSDRSLPQIQQDSNLNLRVYNNDLSSFATADEMLNQIEHHAEERNLIASREEFTRNLKALMVERDGLGGDGEESHGETDDSIYDSNASECR</sequence>
<keyword evidence="3" id="KW-1185">Reference proteome</keyword>
<reference evidence="3" key="2">
    <citation type="submission" date="2015-01" db="EMBL/GenBank/DDBJ databases">
        <title>Evolutionary Origins and Diversification of the Mycorrhizal Mutualists.</title>
        <authorList>
            <consortium name="DOE Joint Genome Institute"/>
            <consortium name="Mycorrhizal Genomics Consortium"/>
            <person name="Kohler A."/>
            <person name="Kuo A."/>
            <person name="Nagy L.G."/>
            <person name="Floudas D."/>
            <person name="Copeland A."/>
            <person name="Barry K.W."/>
            <person name="Cichocki N."/>
            <person name="Veneault-Fourrey C."/>
            <person name="LaButti K."/>
            <person name="Lindquist E.A."/>
            <person name="Lipzen A."/>
            <person name="Lundell T."/>
            <person name="Morin E."/>
            <person name="Murat C."/>
            <person name="Riley R."/>
            <person name="Ohm R."/>
            <person name="Sun H."/>
            <person name="Tunlid A."/>
            <person name="Henrissat B."/>
            <person name="Grigoriev I.V."/>
            <person name="Hibbett D.S."/>
            <person name="Martin F."/>
        </authorList>
    </citation>
    <scope>NUCLEOTIDE SEQUENCE [LARGE SCALE GENOMIC DNA]</scope>
    <source>
        <strain evidence="3">UH-Slu-Lm8-n1</strain>
    </source>
</reference>
<feature type="region of interest" description="Disordered" evidence="1">
    <location>
        <begin position="1"/>
        <end position="22"/>
    </location>
</feature>
<organism evidence="2 3">
    <name type="scientific">Suillus luteus UH-Slu-Lm8-n1</name>
    <dbReference type="NCBI Taxonomy" id="930992"/>
    <lineage>
        <taxon>Eukaryota</taxon>
        <taxon>Fungi</taxon>
        <taxon>Dikarya</taxon>
        <taxon>Basidiomycota</taxon>
        <taxon>Agaricomycotina</taxon>
        <taxon>Agaricomycetes</taxon>
        <taxon>Agaricomycetidae</taxon>
        <taxon>Boletales</taxon>
        <taxon>Suillineae</taxon>
        <taxon>Suillaceae</taxon>
        <taxon>Suillus</taxon>
    </lineage>
</organism>
<name>A0A0C9ZQF8_9AGAM</name>
<dbReference type="Proteomes" id="UP000054485">
    <property type="component" value="Unassembled WGS sequence"/>
</dbReference>
<dbReference type="HOGENOM" id="CLU_1251408_0_0_1"/>
<proteinExistence type="predicted"/>
<reference evidence="2 3" key="1">
    <citation type="submission" date="2014-04" db="EMBL/GenBank/DDBJ databases">
        <authorList>
            <consortium name="DOE Joint Genome Institute"/>
            <person name="Kuo A."/>
            <person name="Ruytinx J."/>
            <person name="Rineau F."/>
            <person name="Colpaert J."/>
            <person name="Kohler A."/>
            <person name="Nagy L.G."/>
            <person name="Floudas D."/>
            <person name="Copeland A."/>
            <person name="Barry K.W."/>
            <person name="Cichocki N."/>
            <person name="Veneault-Fourrey C."/>
            <person name="LaButti K."/>
            <person name="Lindquist E.A."/>
            <person name="Lipzen A."/>
            <person name="Lundell T."/>
            <person name="Morin E."/>
            <person name="Murat C."/>
            <person name="Sun H."/>
            <person name="Tunlid A."/>
            <person name="Henrissat B."/>
            <person name="Grigoriev I.V."/>
            <person name="Hibbett D.S."/>
            <person name="Martin F."/>
            <person name="Nordberg H.P."/>
            <person name="Cantor M.N."/>
            <person name="Hua S.X."/>
        </authorList>
    </citation>
    <scope>NUCLEOTIDE SEQUENCE [LARGE SCALE GENOMIC DNA]</scope>
    <source>
        <strain evidence="2 3">UH-Slu-Lm8-n1</strain>
    </source>
</reference>
<dbReference type="OrthoDB" id="2673676at2759"/>
<dbReference type="InParanoid" id="A0A0C9ZQF8"/>
<feature type="region of interest" description="Disordered" evidence="1">
    <location>
        <begin position="195"/>
        <end position="221"/>
    </location>
</feature>
<evidence type="ECO:0000313" key="2">
    <source>
        <dbReference type="EMBL" id="KIK31496.1"/>
    </source>
</evidence>
<dbReference type="EMBL" id="KN836937">
    <property type="protein sequence ID" value="KIK31496.1"/>
    <property type="molecule type" value="Genomic_DNA"/>
</dbReference>